<evidence type="ECO:0000256" key="1">
    <source>
        <dbReference type="ARBA" id="ARBA00022574"/>
    </source>
</evidence>
<dbReference type="SUPFAM" id="SSF89392">
    <property type="entry name" value="Prokaryotic lipoproteins and lipoprotein localization factors"/>
    <property type="match status" value="1"/>
</dbReference>
<dbReference type="PROSITE" id="PS50082">
    <property type="entry name" value="WD_REPEATS_2"/>
    <property type="match status" value="3"/>
</dbReference>
<dbReference type="EMBL" id="CP074694">
    <property type="protein sequence ID" value="QVL33753.1"/>
    <property type="molecule type" value="Genomic_DNA"/>
</dbReference>
<dbReference type="InterPro" id="IPR019775">
    <property type="entry name" value="WD40_repeat_CS"/>
</dbReference>
<dbReference type="Pfam" id="PF00400">
    <property type="entry name" value="WD40"/>
    <property type="match status" value="2"/>
</dbReference>
<feature type="repeat" description="WD" evidence="4">
    <location>
        <begin position="591"/>
        <end position="625"/>
    </location>
</feature>
<keyword evidence="8" id="KW-1185">Reference proteome</keyword>
<dbReference type="PROSITE" id="PS00678">
    <property type="entry name" value="WD_REPEATS_1"/>
    <property type="match status" value="1"/>
</dbReference>
<name>A0A8E6BAV0_9BACT</name>
<gene>
    <name evidence="7" type="ORF">KIH39_07555</name>
</gene>
<feature type="repeat" description="WD" evidence="4">
    <location>
        <begin position="549"/>
        <end position="583"/>
    </location>
</feature>
<dbReference type="Gene3D" id="2.130.10.10">
    <property type="entry name" value="YVTN repeat-like/Quinoprotein amine dehydrogenase"/>
    <property type="match status" value="2"/>
</dbReference>
<keyword evidence="6" id="KW-1133">Transmembrane helix</keyword>
<dbReference type="Proteomes" id="UP000676194">
    <property type="component" value="Chromosome"/>
</dbReference>
<evidence type="ECO:0000256" key="6">
    <source>
        <dbReference type="SAM" id="Phobius"/>
    </source>
</evidence>
<dbReference type="InterPro" id="IPR029046">
    <property type="entry name" value="LolA/LolB/LppX"/>
</dbReference>
<keyword evidence="3" id="KW-0677">Repeat</keyword>
<dbReference type="CDD" id="cd00200">
    <property type="entry name" value="WD40"/>
    <property type="match status" value="1"/>
</dbReference>
<dbReference type="RefSeq" id="WP_213498721.1">
    <property type="nucleotide sequence ID" value="NZ_CP074694.1"/>
</dbReference>
<dbReference type="AlphaFoldDB" id="A0A8E6BAV0"/>
<evidence type="ECO:0000256" key="2">
    <source>
        <dbReference type="ARBA" id="ARBA00022729"/>
    </source>
</evidence>
<dbReference type="InterPro" id="IPR015943">
    <property type="entry name" value="WD40/YVTN_repeat-like_dom_sf"/>
</dbReference>
<reference evidence="7" key="1">
    <citation type="submission" date="2021-05" db="EMBL/GenBank/DDBJ databases">
        <title>Complete genome sequence of the cellulolytic planctomycete Telmatocola sphagniphila SP2T and characterization of the first cellulase from planctomycetes.</title>
        <authorList>
            <person name="Rakitin A.L."/>
            <person name="Beletsky A.V."/>
            <person name="Naumoff D.G."/>
            <person name="Kulichevskaya I.S."/>
            <person name="Mardanov A.V."/>
            <person name="Ravin N.V."/>
            <person name="Dedysh S.N."/>
        </authorList>
    </citation>
    <scope>NUCLEOTIDE SEQUENCE</scope>
    <source>
        <strain evidence="7">SP2T</strain>
    </source>
</reference>
<dbReference type="PANTHER" id="PTHR19879">
    <property type="entry name" value="TRANSCRIPTION INITIATION FACTOR TFIID"/>
    <property type="match status" value="1"/>
</dbReference>
<sequence>MNDEYLNPDSKHLEPPLEAAVQSIRAQPLSETAIERVKTRAKLLAIPSTATPLTPGILQRRWATSRKVLAGLGAVAALLLVGAGVTLLLDRSGSQAFAQVLENVKALRTVRFTTSTQFGLSRKIEGQMYLEGNRMRLEQFDGKLIQIGDLDKKQALFLDGHRKLAQSVEIDAKMVQEFANPIDKLRQAQANDAERIGQEILRGRRTQVYRLRKVDLLGIKGSGEMQVWVDAESHLPAKIVIRDPDPKAEMEMRFDEFIWNEPLDPKLFSLDLPEGFQKGSVVSKSPLPEPLPNGKTLDSPNVQVDGILSRDRVPAQLIWNRQGTSITALMRDPESVPPPERRPNELRQWDIATGKLRWSQSIAGAGSVAGSSDGKFLATIIGREIQLRDTATGQVTRKWTTDKPLSPLAFSPDGKFLAAGITEWGPFGGNGGKPSGGVQFWEIERGSLIRTIAEDKPTTFVKYSLEGKSLATSSNEGPVKLWDVNTGELMRLFPGCHSADFSPDGTMIACPSALASADKTVGKVDLYKLQDGSLVKSLVSEKAPAISFLESVTFSPDGHWLAAADWNGTVSLWNLASGQRKQTSVRTSAGVLSAAFTPEGGTLATGGEDKILHLWKLSAQNIEPVSPK</sequence>
<evidence type="ECO:0000313" key="8">
    <source>
        <dbReference type="Proteomes" id="UP000676194"/>
    </source>
</evidence>
<organism evidence="7 8">
    <name type="scientific">Telmatocola sphagniphila</name>
    <dbReference type="NCBI Taxonomy" id="1123043"/>
    <lineage>
        <taxon>Bacteria</taxon>
        <taxon>Pseudomonadati</taxon>
        <taxon>Planctomycetota</taxon>
        <taxon>Planctomycetia</taxon>
        <taxon>Gemmatales</taxon>
        <taxon>Gemmataceae</taxon>
    </lineage>
</organism>
<evidence type="ECO:0000256" key="3">
    <source>
        <dbReference type="ARBA" id="ARBA00022737"/>
    </source>
</evidence>
<evidence type="ECO:0000256" key="5">
    <source>
        <dbReference type="SAM" id="MobiDB-lite"/>
    </source>
</evidence>
<dbReference type="PANTHER" id="PTHR19879:SF9">
    <property type="entry name" value="TRANSCRIPTION INITIATION FACTOR TFIID SUBUNIT 5"/>
    <property type="match status" value="1"/>
</dbReference>
<feature type="transmembrane region" description="Helical" evidence="6">
    <location>
        <begin position="68"/>
        <end position="89"/>
    </location>
</feature>
<protein>
    <submittedName>
        <fullName evidence="7">DUF2092 domain-containing protein</fullName>
    </submittedName>
</protein>
<evidence type="ECO:0000313" key="7">
    <source>
        <dbReference type="EMBL" id="QVL33753.1"/>
    </source>
</evidence>
<dbReference type="InterPro" id="IPR011047">
    <property type="entry name" value="Quinoprotein_ADH-like_sf"/>
</dbReference>
<keyword evidence="6" id="KW-0472">Membrane</keyword>
<feature type="repeat" description="WD" evidence="4">
    <location>
        <begin position="451"/>
        <end position="492"/>
    </location>
</feature>
<keyword evidence="2" id="KW-0732">Signal</keyword>
<keyword evidence="1 4" id="KW-0853">WD repeat</keyword>
<keyword evidence="6" id="KW-0812">Transmembrane</keyword>
<proteinExistence type="predicted"/>
<dbReference type="InterPro" id="IPR001680">
    <property type="entry name" value="WD40_rpt"/>
</dbReference>
<dbReference type="SMART" id="SM00320">
    <property type="entry name" value="WD40"/>
    <property type="match status" value="5"/>
</dbReference>
<evidence type="ECO:0000256" key="4">
    <source>
        <dbReference type="PROSITE-ProRule" id="PRU00221"/>
    </source>
</evidence>
<accession>A0A8E6BAV0</accession>
<dbReference type="SUPFAM" id="SSF50998">
    <property type="entry name" value="Quinoprotein alcohol dehydrogenase-like"/>
    <property type="match status" value="1"/>
</dbReference>
<dbReference type="KEGG" id="tsph:KIH39_07555"/>
<dbReference type="Gene3D" id="2.50.20.10">
    <property type="entry name" value="Lipoprotein localisation LolA/LolB/LppX"/>
    <property type="match status" value="1"/>
</dbReference>
<feature type="region of interest" description="Disordered" evidence="5">
    <location>
        <begin position="283"/>
        <end position="302"/>
    </location>
</feature>